<evidence type="ECO:0000313" key="1">
    <source>
        <dbReference type="EMBL" id="GFG38737.1"/>
    </source>
</evidence>
<organism evidence="1 2">
    <name type="scientific">Coptotermes formosanus</name>
    <name type="common">Formosan subterranean termite</name>
    <dbReference type="NCBI Taxonomy" id="36987"/>
    <lineage>
        <taxon>Eukaryota</taxon>
        <taxon>Metazoa</taxon>
        <taxon>Ecdysozoa</taxon>
        <taxon>Arthropoda</taxon>
        <taxon>Hexapoda</taxon>
        <taxon>Insecta</taxon>
        <taxon>Pterygota</taxon>
        <taxon>Neoptera</taxon>
        <taxon>Polyneoptera</taxon>
        <taxon>Dictyoptera</taxon>
        <taxon>Blattodea</taxon>
        <taxon>Blattoidea</taxon>
        <taxon>Termitoidae</taxon>
        <taxon>Rhinotermitidae</taxon>
        <taxon>Coptotermes</taxon>
    </lineage>
</organism>
<dbReference type="Proteomes" id="UP000502823">
    <property type="component" value="Unassembled WGS sequence"/>
</dbReference>
<dbReference type="EMBL" id="BLKM01000810">
    <property type="protein sequence ID" value="GFG38737.1"/>
    <property type="molecule type" value="Genomic_DNA"/>
</dbReference>
<dbReference type="InParanoid" id="A0A6L2QA87"/>
<accession>A0A6L2QA87</accession>
<protein>
    <submittedName>
        <fullName evidence="1">Uncharacterized protein</fullName>
    </submittedName>
</protein>
<gene>
    <name evidence="1" type="ORF">Cfor_02769</name>
</gene>
<keyword evidence="2" id="KW-1185">Reference proteome</keyword>
<evidence type="ECO:0000313" key="2">
    <source>
        <dbReference type="Proteomes" id="UP000502823"/>
    </source>
</evidence>
<comment type="caution">
    <text evidence="1">The sequence shown here is derived from an EMBL/GenBank/DDBJ whole genome shotgun (WGS) entry which is preliminary data.</text>
</comment>
<reference evidence="2" key="1">
    <citation type="submission" date="2020-01" db="EMBL/GenBank/DDBJ databases">
        <title>Draft genome sequence of the Termite Coptotermes fromosanus.</title>
        <authorList>
            <person name="Itakura S."/>
            <person name="Yosikawa Y."/>
            <person name="Umezawa K."/>
        </authorList>
    </citation>
    <scope>NUCLEOTIDE SEQUENCE [LARGE SCALE GENOMIC DNA]</scope>
</reference>
<sequence length="89" mass="9362">MLCPQVFPKQHTAFIVTEKFSALVCLKCGVANHKSHMVLMAAYCYGRLHYCCQPSDSTGADCGSSGTGLCCSSLPVASQASAAKTATLR</sequence>
<dbReference type="AlphaFoldDB" id="A0A6L2QA87"/>
<name>A0A6L2QA87_COPFO</name>
<proteinExistence type="predicted"/>